<gene>
    <name evidence="2" type="ORF">HNV10_09325</name>
</gene>
<evidence type="ECO:0000313" key="2">
    <source>
        <dbReference type="EMBL" id="NRD23438.1"/>
    </source>
</evidence>
<protein>
    <recommendedName>
        <fullName evidence="4">Lipoprotein</fullName>
    </recommendedName>
</protein>
<reference evidence="2 3" key="1">
    <citation type="journal article" date="2015" name="Int. J. Syst. Evol. Microbiol.">
        <title>Winogradskyella litoriviva sp. nov., isolated from coastal seawater.</title>
        <authorList>
            <person name="Nedashkovskaya O.I."/>
            <person name="Kukhlevskiy A.D."/>
            <person name="Zhukova N.V."/>
            <person name="Kim S.J."/>
            <person name="Rhee S.K."/>
            <person name="Mikhailov V.V."/>
        </authorList>
    </citation>
    <scope>NUCLEOTIDE SEQUENCE [LARGE SCALE GENOMIC DNA]</scope>
    <source>
        <strain evidence="2 3">KMM6491</strain>
    </source>
</reference>
<feature type="chain" id="PRO_5045814643" description="Lipoprotein" evidence="1">
    <location>
        <begin position="23"/>
        <end position="137"/>
    </location>
</feature>
<dbReference type="RefSeq" id="WP_173301083.1">
    <property type="nucleotide sequence ID" value="NZ_JABRWQ010000004.1"/>
</dbReference>
<evidence type="ECO:0000313" key="3">
    <source>
        <dbReference type="Proteomes" id="UP000805085"/>
    </source>
</evidence>
<comment type="caution">
    <text evidence="2">The sequence shown here is derived from an EMBL/GenBank/DDBJ whole genome shotgun (WGS) entry which is preliminary data.</text>
</comment>
<accession>A0ABX2E5Q7</accession>
<evidence type="ECO:0008006" key="4">
    <source>
        <dbReference type="Google" id="ProtNLM"/>
    </source>
</evidence>
<keyword evidence="1" id="KW-0732">Signal</keyword>
<name>A0ABX2E5Q7_9FLAO</name>
<keyword evidence="3" id="KW-1185">Reference proteome</keyword>
<evidence type="ECO:0000256" key="1">
    <source>
        <dbReference type="SAM" id="SignalP"/>
    </source>
</evidence>
<sequence length="137" mass="14859">MKNLLKLTASFGLILLFSACTATIEDYTIENESVAAPLNPPCDNEDPKTRVVNNGTVSFNLEVLTADGSTVVSILNIPPNSTTSWASFSENEVMFSLKGSNFNVADDKVLIQMDNCMAYEIEVNGSNEIVSYVPTIL</sequence>
<dbReference type="Proteomes" id="UP000805085">
    <property type="component" value="Unassembled WGS sequence"/>
</dbReference>
<proteinExistence type="predicted"/>
<organism evidence="2 3">
    <name type="scientific">Winogradskyella litoriviva</name>
    <dbReference type="NCBI Taxonomy" id="1220182"/>
    <lineage>
        <taxon>Bacteria</taxon>
        <taxon>Pseudomonadati</taxon>
        <taxon>Bacteroidota</taxon>
        <taxon>Flavobacteriia</taxon>
        <taxon>Flavobacteriales</taxon>
        <taxon>Flavobacteriaceae</taxon>
        <taxon>Winogradskyella</taxon>
    </lineage>
</organism>
<feature type="signal peptide" evidence="1">
    <location>
        <begin position="1"/>
        <end position="22"/>
    </location>
</feature>
<dbReference type="EMBL" id="JABRWQ010000004">
    <property type="protein sequence ID" value="NRD23438.1"/>
    <property type="molecule type" value="Genomic_DNA"/>
</dbReference>
<dbReference type="PROSITE" id="PS51257">
    <property type="entry name" value="PROKAR_LIPOPROTEIN"/>
    <property type="match status" value="1"/>
</dbReference>